<name>A0A1Q5T707_9EURO</name>
<proteinExistence type="predicted"/>
<sequence length="59" mass="6750">MEEYLHVASPSQKKKEPSITRGSASYGWSRPSTPSFTKPRQNLDPRRNVAWSPSNKVEF</sequence>
<feature type="region of interest" description="Disordered" evidence="1">
    <location>
        <begin position="1"/>
        <end position="59"/>
    </location>
</feature>
<gene>
    <name evidence="2" type="ORF">PENSUB_10989</name>
</gene>
<evidence type="ECO:0000313" key="2">
    <source>
        <dbReference type="EMBL" id="OKO95968.1"/>
    </source>
</evidence>
<organism evidence="2 3">
    <name type="scientific">Penicillium subrubescens</name>
    <dbReference type="NCBI Taxonomy" id="1316194"/>
    <lineage>
        <taxon>Eukaryota</taxon>
        <taxon>Fungi</taxon>
        <taxon>Dikarya</taxon>
        <taxon>Ascomycota</taxon>
        <taxon>Pezizomycotina</taxon>
        <taxon>Eurotiomycetes</taxon>
        <taxon>Eurotiomycetidae</taxon>
        <taxon>Eurotiales</taxon>
        <taxon>Aspergillaceae</taxon>
        <taxon>Penicillium</taxon>
    </lineage>
</organism>
<evidence type="ECO:0000256" key="1">
    <source>
        <dbReference type="SAM" id="MobiDB-lite"/>
    </source>
</evidence>
<reference evidence="2 3" key="1">
    <citation type="submission" date="2016-10" db="EMBL/GenBank/DDBJ databases">
        <title>Genome sequence of the ascomycete fungus Penicillium subrubescens.</title>
        <authorList>
            <person name="De Vries R.P."/>
            <person name="Peng M."/>
            <person name="Dilokpimol A."/>
            <person name="Hilden K."/>
            <person name="Makela M.R."/>
            <person name="Grigoriev I."/>
            <person name="Riley R."/>
            <person name="Granchi Z."/>
        </authorList>
    </citation>
    <scope>NUCLEOTIDE SEQUENCE [LARGE SCALE GENOMIC DNA]</scope>
    <source>
        <strain evidence="2 3">CBS 132785</strain>
    </source>
</reference>
<protein>
    <submittedName>
        <fullName evidence="2">Uncharacterized protein</fullName>
    </submittedName>
</protein>
<feature type="compositionally biased region" description="Polar residues" evidence="1">
    <location>
        <begin position="30"/>
        <end position="40"/>
    </location>
</feature>
<evidence type="ECO:0000313" key="3">
    <source>
        <dbReference type="Proteomes" id="UP000186955"/>
    </source>
</evidence>
<keyword evidence="3" id="KW-1185">Reference proteome</keyword>
<dbReference type="EMBL" id="MNBE01000701">
    <property type="protein sequence ID" value="OKO95968.1"/>
    <property type="molecule type" value="Genomic_DNA"/>
</dbReference>
<dbReference type="Proteomes" id="UP000186955">
    <property type="component" value="Unassembled WGS sequence"/>
</dbReference>
<dbReference type="AlphaFoldDB" id="A0A1Q5T707"/>
<accession>A0A1Q5T707</accession>
<comment type="caution">
    <text evidence="2">The sequence shown here is derived from an EMBL/GenBank/DDBJ whole genome shotgun (WGS) entry which is preliminary data.</text>
</comment>